<dbReference type="OrthoDB" id="2445620at2759"/>
<dbReference type="Proteomes" id="UP000749646">
    <property type="component" value="Unassembled WGS sequence"/>
</dbReference>
<feature type="non-terminal residue" evidence="1">
    <location>
        <position position="214"/>
    </location>
</feature>
<reference evidence="1" key="1">
    <citation type="journal article" date="2020" name="Fungal Divers.">
        <title>Resolving the Mortierellaceae phylogeny through synthesis of multi-gene phylogenetics and phylogenomics.</title>
        <authorList>
            <person name="Vandepol N."/>
            <person name="Liber J."/>
            <person name="Desiro A."/>
            <person name="Na H."/>
            <person name="Kennedy M."/>
            <person name="Barry K."/>
            <person name="Grigoriev I.V."/>
            <person name="Miller A.N."/>
            <person name="O'Donnell K."/>
            <person name="Stajich J.E."/>
            <person name="Bonito G."/>
        </authorList>
    </citation>
    <scope>NUCLEOTIDE SEQUENCE</scope>
    <source>
        <strain evidence="1">MES-2147</strain>
    </source>
</reference>
<dbReference type="EMBL" id="JAAAHW010005391">
    <property type="protein sequence ID" value="KAF9968958.1"/>
    <property type="molecule type" value="Genomic_DNA"/>
</dbReference>
<name>A0A9P6JFF0_9FUNG</name>
<proteinExistence type="predicted"/>
<dbReference type="AlphaFoldDB" id="A0A9P6JFF0"/>
<gene>
    <name evidence="1" type="ORF">BGZ65_012450</name>
</gene>
<evidence type="ECO:0000313" key="2">
    <source>
        <dbReference type="Proteomes" id="UP000749646"/>
    </source>
</evidence>
<evidence type="ECO:0000313" key="1">
    <source>
        <dbReference type="EMBL" id="KAF9968958.1"/>
    </source>
</evidence>
<sequence length="214" mass="23569">MESSGTRPDVPISRLAWSKDSSFLAALAVKKSSAHITVWDMGSVMDIPEQMGDTSVLQPSYATADVIPEVHIPVDIDILSIGLAISPKGDYVAIYQEPKIGQWEDGSRLPECSFPIRLFNNPLVLNRGSIAPKVEKNVPGQVAVEVEGNALSQLVEQESIQHRIFDSFIGYGAFLTEKKNIRWERNSVIYDNPCANVSDEEINSSEAKRPVNIT</sequence>
<accession>A0A9P6JFF0</accession>
<keyword evidence="2" id="KW-1185">Reference proteome</keyword>
<comment type="caution">
    <text evidence="1">The sequence shown here is derived from an EMBL/GenBank/DDBJ whole genome shotgun (WGS) entry which is preliminary data.</text>
</comment>
<protein>
    <submittedName>
        <fullName evidence="1">Uncharacterized protein</fullName>
    </submittedName>
</protein>
<organism evidence="1 2">
    <name type="scientific">Modicella reniformis</name>
    <dbReference type="NCBI Taxonomy" id="1440133"/>
    <lineage>
        <taxon>Eukaryota</taxon>
        <taxon>Fungi</taxon>
        <taxon>Fungi incertae sedis</taxon>
        <taxon>Mucoromycota</taxon>
        <taxon>Mortierellomycotina</taxon>
        <taxon>Mortierellomycetes</taxon>
        <taxon>Mortierellales</taxon>
        <taxon>Mortierellaceae</taxon>
        <taxon>Modicella</taxon>
    </lineage>
</organism>